<dbReference type="EMBL" id="CARXXK010000002">
    <property type="protein sequence ID" value="CAI6353711.1"/>
    <property type="molecule type" value="Genomic_DNA"/>
</dbReference>
<sequence length="142" mass="16574">MSQAFLLIENFDVCRICLTERHTDGHEPFVHITTLFDGQESKEIIFDWLKINIKSDDGLPNMPNMICKCCSVTLDNFHALMNTANESYIVLDYIAKKRVSEICNIKFKIFYLKFINLTRSLRTNANWHHKYHSATRLTPFGV</sequence>
<feature type="binding site" evidence="1">
    <location>
        <position position="14"/>
    </location>
    <ligand>
        <name>Zn(2+)</name>
        <dbReference type="ChEBI" id="CHEBI:29105"/>
    </ligand>
</feature>
<dbReference type="Proteomes" id="UP001160148">
    <property type="component" value="Unassembled WGS sequence"/>
</dbReference>
<proteinExistence type="predicted"/>
<dbReference type="SMART" id="SM00868">
    <property type="entry name" value="zf-AD"/>
    <property type="match status" value="1"/>
</dbReference>
<dbReference type="Gene3D" id="3.40.1800.20">
    <property type="match status" value="1"/>
</dbReference>
<keyword evidence="4" id="KW-1185">Reference proteome</keyword>
<gene>
    <name evidence="3" type="ORF">MEUPH1_LOCUS9800</name>
</gene>
<feature type="binding site" evidence="1">
    <location>
        <position position="17"/>
    </location>
    <ligand>
        <name>Zn(2+)</name>
        <dbReference type="ChEBI" id="CHEBI:29105"/>
    </ligand>
</feature>
<keyword evidence="1" id="KW-0862">Zinc</keyword>
<evidence type="ECO:0000259" key="2">
    <source>
        <dbReference type="PROSITE" id="PS51915"/>
    </source>
</evidence>
<reference evidence="3 4" key="1">
    <citation type="submission" date="2023-01" db="EMBL/GenBank/DDBJ databases">
        <authorList>
            <person name="Whitehead M."/>
        </authorList>
    </citation>
    <scope>NUCLEOTIDE SEQUENCE [LARGE SCALE GENOMIC DNA]</scope>
</reference>
<evidence type="ECO:0000313" key="4">
    <source>
        <dbReference type="Proteomes" id="UP001160148"/>
    </source>
</evidence>
<keyword evidence="1" id="KW-0479">Metal-binding</keyword>
<evidence type="ECO:0000313" key="3">
    <source>
        <dbReference type="EMBL" id="CAI6353711.1"/>
    </source>
</evidence>
<keyword evidence="1" id="KW-0863">Zinc-finger</keyword>
<dbReference type="GO" id="GO:0005634">
    <property type="term" value="C:nucleus"/>
    <property type="evidence" value="ECO:0007669"/>
    <property type="project" value="InterPro"/>
</dbReference>
<protein>
    <recommendedName>
        <fullName evidence="2">ZAD domain-containing protein</fullName>
    </recommendedName>
</protein>
<dbReference type="AlphaFoldDB" id="A0AAV0WDR5"/>
<comment type="caution">
    <text evidence="3">The sequence shown here is derived from an EMBL/GenBank/DDBJ whole genome shotgun (WGS) entry which is preliminary data.</text>
</comment>
<dbReference type="InterPro" id="IPR012934">
    <property type="entry name" value="Znf_AD"/>
</dbReference>
<evidence type="ECO:0000256" key="1">
    <source>
        <dbReference type="PROSITE-ProRule" id="PRU01263"/>
    </source>
</evidence>
<organism evidence="3 4">
    <name type="scientific">Macrosiphum euphorbiae</name>
    <name type="common">potato aphid</name>
    <dbReference type="NCBI Taxonomy" id="13131"/>
    <lineage>
        <taxon>Eukaryota</taxon>
        <taxon>Metazoa</taxon>
        <taxon>Ecdysozoa</taxon>
        <taxon>Arthropoda</taxon>
        <taxon>Hexapoda</taxon>
        <taxon>Insecta</taxon>
        <taxon>Pterygota</taxon>
        <taxon>Neoptera</taxon>
        <taxon>Paraneoptera</taxon>
        <taxon>Hemiptera</taxon>
        <taxon>Sternorrhyncha</taxon>
        <taxon>Aphidomorpha</taxon>
        <taxon>Aphidoidea</taxon>
        <taxon>Aphididae</taxon>
        <taxon>Macrosiphini</taxon>
        <taxon>Macrosiphum</taxon>
    </lineage>
</organism>
<feature type="binding site" evidence="1">
    <location>
        <position position="67"/>
    </location>
    <ligand>
        <name>Zn(2+)</name>
        <dbReference type="ChEBI" id="CHEBI:29105"/>
    </ligand>
</feature>
<dbReference type="GO" id="GO:0008270">
    <property type="term" value="F:zinc ion binding"/>
    <property type="evidence" value="ECO:0007669"/>
    <property type="project" value="UniProtKB-UniRule"/>
</dbReference>
<dbReference type="PROSITE" id="PS51915">
    <property type="entry name" value="ZAD"/>
    <property type="match status" value="1"/>
</dbReference>
<name>A0AAV0WDR5_9HEMI</name>
<feature type="binding site" evidence="1">
    <location>
        <position position="70"/>
    </location>
    <ligand>
        <name>Zn(2+)</name>
        <dbReference type="ChEBI" id="CHEBI:29105"/>
    </ligand>
</feature>
<dbReference type="SUPFAM" id="SSF57716">
    <property type="entry name" value="Glucocorticoid receptor-like (DNA-binding domain)"/>
    <property type="match status" value="1"/>
</dbReference>
<feature type="domain" description="ZAD" evidence="2">
    <location>
        <begin position="12"/>
        <end position="94"/>
    </location>
</feature>
<accession>A0AAV0WDR5</accession>
<dbReference type="Pfam" id="PF07776">
    <property type="entry name" value="zf-AD"/>
    <property type="match status" value="1"/>
</dbReference>